<proteinExistence type="predicted"/>
<evidence type="ECO:0000313" key="1">
    <source>
        <dbReference type="EMBL" id="EEF48673.1"/>
    </source>
</evidence>
<dbReference type="EMBL" id="EQ973782">
    <property type="protein sequence ID" value="EEF48673.1"/>
    <property type="molecule type" value="Genomic_DNA"/>
</dbReference>
<reference evidence="2" key="1">
    <citation type="journal article" date="2010" name="Nat. Biotechnol.">
        <title>Draft genome sequence of the oilseed species Ricinus communis.</title>
        <authorList>
            <person name="Chan A.P."/>
            <person name="Crabtree J."/>
            <person name="Zhao Q."/>
            <person name="Lorenzi H."/>
            <person name="Orvis J."/>
            <person name="Puiu D."/>
            <person name="Melake-Berhan A."/>
            <person name="Jones K.M."/>
            <person name="Redman J."/>
            <person name="Chen G."/>
            <person name="Cahoon E.B."/>
            <person name="Gedil M."/>
            <person name="Stanke M."/>
            <person name="Haas B.J."/>
            <person name="Wortman J.R."/>
            <person name="Fraser-Liggett C.M."/>
            <person name="Ravel J."/>
            <person name="Rabinowicz P.D."/>
        </authorList>
    </citation>
    <scope>NUCLEOTIDE SEQUENCE [LARGE SCALE GENOMIC DNA]</scope>
    <source>
        <strain evidence="2">cv. Hale</strain>
    </source>
</reference>
<dbReference type="InParanoid" id="B9RJ07"/>
<protein>
    <submittedName>
        <fullName evidence="1">Uncharacterized protein</fullName>
    </submittedName>
</protein>
<sequence length="76" mass="8308">MRQVHLQSPTEGIIRGCKSLGTAKAASGKLLLPSLLRQSLAISGKIDGEDELATLRRLYNGHFMSNDSQNEKNRGE</sequence>
<gene>
    <name evidence="1" type="ORF">RCOM_1754230</name>
</gene>
<dbReference type="Proteomes" id="UP000008311">
    <property type="component" value="Unassembled WGS sequence"/>
</dbReference>
<dbReference type="AlphaFoldDB" id="B9RJ07"/>
<name>B9RJ07_RICCO</name>
<keyword evidence="2" id="KW-1185">Reference proteome</keyword>
<evidence type="ECO:0000313" key="2">
    <source>
        <dbReference type="Proteomes" id="UP000008311"/>
    </source>
</evidence>
<organism evidence="1 2">
    <name type="scientific">Ricinus communis</name>
    <name type="common">Castor bean</name>
    <dbReference type="NCBI Taxonomy" id="3988"/>
    <lineage>
        <taxon>Eukaryota</taxon>
        <taxon>Viridiplantae</taxon>
        <taxon>Streptophyta</taxon>
        <taxon>Embryophyta</taxon>
        <taxon>Tracheophyta</taxon>
        <taxon>Spermatophyta</taxon>
        <taxon>Magnoliopsida</taxon>
        <taxon>eudicotyledons</taxon>
        <taxon>Gunneridae</taxon>
        <taxon>Pentapetalae</taxon>
        <taxon>rosids</taxon>
        <taxon>fabids</taxon>
        <taxon>Malpighiales</taxon>
        <taxon>Euphorbiaceae</taxon>
        <taxon>Acalyphoideae</taxon>
        <taxon>Acalypheae</taxon>
        <taxon>Ricinus</taxon>
    </lineage>
</organism>
<accession>B9RJ07</accession>